<accession>A0ABY7CFN9</accession>
<gene>
    <name evidence="2" type="ORF">PtA15_4A354</name>
</gene>
<protein>
    <submittedName>
        <fullName evidence="2">Uncharacterized protein</fullName>
    </submittedName>
</protein>
<evidence type="ECO:0000256" key="1">
    <source>
        <dbReference type="SAM" id="Phobius"/>
    </source>
</evidence>
<reference evidence="2" key="1">
    <citation type="submission" date="2022-10" db="EMBL/GenBank/DDBJ databases">
        <title>Puccinia triticina Genome sequencing and assembly.</title>
        <authorList>
            <person name="Li C."/>
        </authorList>
    </citation>
    <scope>NUCLEOTIDE SEQUENCE</scope>
    <source>
        <strain evidence="2">Pt15</strain>
    </source>
</reference>
<keyword evidence="1" id="KW-1133">Transmembrane helix</keyword>
<evidence type="ECO:0000313" key="3">
    <source>
        <dbReference type="Proteomes" id="UP001164743"/>
    </source>
</evidence>
<keyword evidence="1" id="KW-0812">Transmembrane</keyword>
<keyword evidence="1" id="KW-0472">Membrane</keyword>
<proteinExistence type="predicted"/>
<name>A0ABY7CFN9_9BASI</name>
<feature type="transmembrane region" description="Helical" evidence="1">
    <location>
        <begin position="14"/>
        <end position="37"/>
    </location>
</feature>
<keyword evidence="3" id="KW-1185">Reference proteome</keyword>
<dbReference type="EMBL" id="CP110424">
    <property type="protein sequence ID" value="WAQ83905.1"/>
    <property type="molecule type" value="Genomic_DNA"/>
</dbReference>
<dbReference type="Proteomes" id="UP001164743">
    <property type="component" value="Chromosome 4A"/>
</dbReference>
<dbReference type="RefSeq" id="XP_053019460.1">
    <property type="nucleotide sequence ID" value="XM_053168230.1"/>
</dbReference>
<dbReference type="GeneID" id="77809125"/>
<organism evidence="2 3">
    <name type="scientific">Puccinia triticina</name>
    <dbReference type="NCBI Taxonomy" id="208348"/>
    <lineage>
        <taxon>Eukaryota</taxon>
        <taxon>Fungi</taxon>
        <taxon>Dikarya</taxon>
        <taxon>Basidiomycota</taxon>
        <taxon>Pucciniomycotina</taxon>
        <taxon>Pucciniomycetes</taxon>
        <taxon>Pucciniales</taxon>
        <taxon>Pucciniaceae</taxon>
        <taxon>Puccinia</taxon>
    </lineage>
</organism>
<evidence type="ECO:0000313" key="2">
    <source>
        <dbReference type="EMBL" id="WAQ83905.1"/>
    </source>
</evidence>
<sequence length="72" mass="7895">MFSDALLCLKQNQLAGVVSSSLIATCGLIPLTILSVIPDIMQHYYDCIVLAQHKLSPKICHLSGPHQDFKLC</sequence>